<keyword evidence="2" id="KW-1185">Reference proteome</keyword>
<evidence type="ECO:0008006" key="3">
    <source>
        <dbReference type="Google" id="ProtNLM"/>
    </source>
</evidence>
<dbReference type="EMBL" id="SMCO01000045">
    <property type="protein sequence ID" value="TCV78153.1"/>
    <property type="molecule type" value="Genomic_DNA"/>
</dbReference>
<proteinExistence type="predicted"/>
<dbReference type="RefSeq" id="WP_124946281.1">
    <property type="nucleotide sequence ID" value="NZ_BHVT01000028.1"/>
</dbReference>
<reference evidence="1 2" key="1">
    <citation type="submission" date="2019-03" db="EMBL/GenBank/DDBJ databases">
        <title>Genomic Encyclopedia of Type Strains, Phase IV (KMG-IV): sequencing the most valuable type-strain genomes for metagenomic binning, comparative biology and taxonomic classification.</title>
        <authorList>
            <person name="Goeker M."/>
        </authorList>
    </citation>
    <scope>NUCLEOTIDE SEQUENCE [LARGE SCALE GENOMIC DNA]</scope>
    <source>
        <strain evidence="1 2">DSM 100309</strain>
    </source>
</reference>
<gene>
    <name evidence="1" type="ORF">EDC63_1457</name>
</gene>
<dbReference type="Proteomes" id="UP000295367">
    <property type="component" value="Unassembled WGS sequence"/>
</dbReference>
<sequence>MKRALFIIIIGVLLLMLFWLSVAGYDIELSLDAPLYQDHLNIPFEDRKVSANINRGEVLSVYGCFDNKTDFYFYVMRPNGVYGYLYELKYKAVKNWVPRMAKVDYFFREPLANIQCLIMVPELSH</sequence>
<comment type="caution">
    <text evidence="1">The sequence shown here is derived from an EMBL/GenBank/DDBJ whole genome shotgun (WGS) entry which is preliminary data.</text>
</comment>
<protein>
    <recommendedName>
        <fullName evidence="3">SH3 domain-containing protein</fullName>
    </recommendedName>
</protein>
<organism evidence="1 2">
    <name type="scientific">Sulfurirhabdus autotrophica</name>
    <dbReference type="NCBI Taxonomy" id="1706046"/>
    <lineage>
        <taxon>Bacteria</taxon>
        <taxon>Pseudomonadati</taxon>
        <taxon>Pseudomonadota</taxon>
        <taxon>Betaproteobacteria</taxon>
        <taxon>Nitrosomonadales</taxon>
        <taxon>Sulfuricellaceae</taxon>
        <taxon>Sulfurirhabdus</taxon>
    </lineage>
</organism>
<accession>A0A4R3XPF6</accession>
<evidence type="ECO:0000313" key="2">
    <source>
        <dbReference type="Proteomes" id="UP000295367"/>
    </source>
</evidence>
<dbReference type="AlphaFoldDB" id="A0A4R3XPF6"/>
<name>A0A4R3XPF6_9PROT</name>
<evidence type="ECO:0000313" key="1">
    <source>
        <dbReference type="EMBL" id="TCV78153.1"/>
    </source>
</evidence>